<comment type="caution">
    <text evidence="10">The sequence shown here is derived from an EMBL/GenBank/DDBJ whole genome shotgun (WGS) entry which is preliminary data.</text>
</comment>
<dbReference type="SUPFAM" id="SSF51569">
    <property type="entry name" value="Aldolase"/>
    <property type="match status" value="1"/>
</dbReference>
<keyword evidence="7 9" id="KW-0324">Glycolysis</keyword>
<dbReference type="PIRSF" id="PIRSF001359">
    <property type="entry name" value="F_bP_aldolase_II"/>
    <property type="match status" value="1"/>
</dbReference>
<protein>
    <recommendedName>
        <fullName evidence="4 9">Fructose-bisphosphate aldolase</fullName>
        <shortName evidence="9">FBP aldolase</shortName>
        <ecNumber evidence="4 9">4.1.2.13</ecNumber>
    </recommendedName>
</protein>
<keyword evidence="5 9" id="KW-0479">Metal-binding</keyword>
<evidence type="ECO:0000256" key="1">
    <source>
        <dbReference type="ARBA" id="ARBA00000441"/>
    </source>
</evidence>
<dbReference type="NCBIfam" id="TIGR01520">
    <property type="entry name" value="FruBisAldo_II_A"/>
    <property type="match status" value="1"/>
</dbReference>
<keyword evidence="11" id="KW-1185">Reference proteome</keyword>
<accession>A0ABP0CAY9</accession>
<comment type="function">
    <text evidence="9">Catalyzes the aldol condensation of dihydroxyacetone phosphate (DHAP or glycerone-phosphate) with glyceraldehyde 3-phosphate (G3P) to form fructose 1,6-bisphosphate (FBP) in gluconeogenesis and the reverse reaction in glycolysis.</text>
</comment>
<evidence type="ECO:0000256" key="2">
    <source>
        <dbReference type="ARBA" id="ARBA00004714"/>
    </source>
</evidence>
<sequence length="303" mass="34048">MILQTTYAGAAFFAGDSIDNTNHQASVIGAVAAAHYIRAVAPAYGIPVVIHTDHCAKDILPWLDGLLDADELYYKEHGEPLFSSHMVDLSEEDVTWNIQITAKYLKRAAAMKQWLEMEIGVTGGMEDTVNHEHVDTSLLYTQSRDIHLIYTNLKQVSPYFSIAASFGNVHGVYKAGYAVLRPHLLRLHQEYVQEKEKTKTCKPVFFVFHGGSGSSAQDYADSIRFGTVKVNLDTDLQWAYLSGVRNYVMGKKDYLATQVGNPEGSDKSNKKYYHPRAWLREAEKSMTARVKDSFRDFNAVNQL</sequence>
<evidence type="ECO:0000256" key="4">
    <source>
        <dbReference type="ARBA" id="ARBA00013068"/>
    </source>
</evidence>
<evidence type="ECO:0000313" key="11">
    <source>
        <dbReference type="Proteomes" id="UP001642482"/>
    </source>
</evidence>
<evidence type="ECO:0000313" key="10">
    <source>
        <dbReference type="EMBL" id="CAK7229088.1"/>
    </source>
</evidence>
<keyword evidence="8 9" id="KW-0456">Lyase</keyword>
<name>A0ABP0CAY9_9PEZI</name>
<keyword evidence="6 9" id="KW-0862">Zinc</keyword>
<comment type="cofactor">
    <cofactor evidence="9">
        <name>Zn(2+)</name>
        <dbReference type="ChEBI" id="CHEBI:29105"/>
    </cofactor>
    <text evidence="9">Binds 2 Zn(2+) ions per subunit. One is catalytic and the other provides a structural contribution.</text>
</comment>
<dbReference type="Pfam" id="PF01116">
    <property type="entry name" value="F_bP_aldolase"/>
    <property type="match status" value="1"/>
</dbReference>
<dbReference type="PROSITE" id="PS00602">
    <property type="entry name" value="ALDOLASE_CLASS_II_1"/>
    <property type="match status" value="1"/>
</dbReference>
<dbReference type="InterPro" id="IPR000771">
    <property type="entry name" value="FBA_II"/>
</dbReference>
<organism evidence="10 11">
    <name type="scientific">Sporothrix eucalyptigena</name>
    <dbReference type="NCBI Taxonomy" id="1812306"/>
    <lineage>
        <taxon>Eukaryota</taxon>
        <taxon>Fungi</taxon>
        <taxon>Dikarya</taxon>
        <taxon>Ascomycota</taxon>
        <taxon>Pezizomycotina</taxon>
        <taxon>Sordariomycetes</taxon>
        <taxon>Sordariomycetidae</taxon>
        <taxon>Ophiostomatales</taxon>
        <taxon>Ophiostomataceae</taxon>
        <taxon>Sporothrix</taxon>
    </lineage>
</organism>
<dbReference type="PANTHER" id="PTHR30559:SF0">
    <property type="entry name" value="FRUCTOSE-BISPHOSPHATE ALDOLASE"/>
    <property type="match status" value="1"/>
</dbReference>
<dbReference type="Gene3D" id="3.20.20.70">
    <property type="entry name" value="Aldolase class I"/>
    <property type="match status" value="1"/>
</dbReference>
<gene>
    <name evidence="10" type="primary">FBA1_2</name>
    <name evidence="10" type="ORF">SEUCBS140593_007129</name>
</gene>
<dbReference type="NCBIfam" id="NF006628">
    <property type="entry name" value="PRK09197.1"/>
    <property type="match status" value="1"/>
</dbReference>
<dbReference type="NCBIfam" id="TIGR00167">
    <property type="entry name" value="cbbA"/>
    <property type="match status" value="1"/>
</dbReference>
<dbReference type="InterPro" id="IPR006411">
    <property type="entry name" value="Fruct_bisP_bact"/>
</dbReference>
<evidence type="ECO:0000256" key="8">
    <source>
        <dbReference type="ARBA" id="ARBA00023239"/>
    </source>
</evidence>
<dbReference type="PROSITE" id="PS00806">
    <property type="entry name" value="ALDOLASE_CLASS_II_2"/>
    <property type="match status" value="1"/>
</dbReference>
<dbReference type="EC" id="4.1.2.13" evidence="4 9"/>
<dbReference type="EMBL" id="CAWUHD010000084">
    <property type="protein sequence ID" value="CAK7229088.1"/>
    <property type="molecule type" value="Genomic_DNA"/>
</dbReference>
<reference evidence="10 11" key="1">
    <citation type="submission" date="2024-01" db="EMBL/GenBank/DDBJ databases">
        <authorList>
            <person name="Allen C."/>
            <person name="Tagirdzhanova G."/>
        </authorList>
    </citation>
    <scope>NUCLEOTIDE SEQUENCE [LARGE SCALE GENOMIC DNA]</scope>
</reference>
<evidence type="ECO:0000256" key="7">
    <source>
        <dbReference type="ARBA" id="ARBA00023152"/>
    </source>
</evidence>
<dbReference type="InterPro" id="IPR013785">
    <property type="entry name" value="Aldolase_TIM"/>
</dbReference>
<comment type="catalytic activity">
    <reaction evidence="1 9">
        <text>beta-D-fructose 1,6-bisphosphate = D-glyceraldehyde 3-phosphate + dihydroxyacetone phosphate</text>
        <dbReference type="Rhea" id="RHEA:14729"/>
        <dbReference type="ChEBI" id="CHEBI:32966"/>
        <dbReference type="ChEBI" id="CHEBI:57642"/>
        <dbReference type="ChEBI" id="CHEBI:59776"/>
        <dbReference type="EC" id="4.1.2.13"/>
    </reaction>
</comment>
<evidence type="ECO:0000256" key="9">
    <source>
        <dbReference type="RuleBase" id="RU366023"/>
    </source>
</evidence>
<evidence type="ECO:0000256" key="3">
    <source>
        <dbReference type="ARBA" id="ARBA00005812"/>
    </source>
</evidence>
<evidence type="ECO:0000256" key="6">
    <source>
        <dbReference type="ARBA" id="ARBA00022833"/>
    </source>
</evidence>
<comment type="similarity">
    <text evidence="3 9">Belongs to the class II fructose-bisphosphate aldolase family.</text>
</comment>
<dbReference type="Proteomes" id="UP001642482">
    <property type="component" value="Unassembled WGS sequence"/>
</dbReference>
<dbReference type="PANTHER" id="PTHR30559">
    <property type="entry name" value="FRUCTOSE-BISPHOSPHATE ALDOLASE CLASS 2"/>
    <property type="match status" value="1"/>
</dbReference>
<comment type="pathway">
    <text evidence="2 9">Carbohydrate degradation; glycolysis; D-glyceraldehyde 3-phosphate and glycerone phosphate from D-glucose: step 4/4.</text>
</comment>
<proteinExistence type="inferred from homology"/>
<evidence type="ECO:0000256" key="5">
    <source>
        <dbReference type="ARBA" id="ARBA00022723"/>
    </source>
</evidence>